<dbReference type="AlphaFoldDB" id="A0A1Y6BPW7"/>
<dbReference type="RefSeq" id="WP_132318177.1">
    <property type="nucleotide sequence ID" value="NZ_FWZT01000007.1"/>
</dbReference>
<gene>
    <name evidence="2" type="ORF">SAMN06296036_107257</name>
</gene>
<evidence type="ECO:0000313" key="2">
    <source>
        <dbReference type="EMBL" id="SMF22975.1"/>
    </source>
</evidence>
<keyword evidence="3" id="KW-1185">Reference proteome</keyword>
<accession>A0A1Y6BPW7</accession>
<proteinExistence type="predicted"/>
<reference evidence="3" key="1">
    <citation type="submission" date="2017-04" db="EMBL/GenBank/DDBJ databases">
        <authorList>
            <person name="Varghese N."/>
            <person name="Submissions S."/>
        </authorList>
    </citation>
    <scope>NUCLEOTIDE SEQUENCE [LARGE SCALE GENOMIC DNA]</scope>
    <source>
        <strain evidence="3">RKEM611</strain>
    </source>
</reference>
<name>A0A1Y6BPW7_9BACT</name>
<evidence type="ECO:0000256" key="1">
    <source>
        <dbReference type="SAM" id="SignalP"/>
    </source>
</evidence>
<dbReference type="EMBL" id="FWZT01000007">
    <property type="protein sequence ID" value="SMF22975.1"/>
    <property type="molecule type" value="Genomic_DNA"/>
</dbReference>
<evidence type="ECO:0000313" key="3">
    <source>
        <dbReference type="Proteomes" id="UP000192907"/>
    </source>
</evidence>
<feature type="signal peptide" evidence="1">
    <location>
        <begin position="1"/>
        <end position="17"/>
    </location>
</feature>
<sequence length="422" mass="48944">MRLLVFILLLLPRLLSAAPLCEFTKPPAGASEEEIRRALDYLNNVCLPKVARVNECTYRLDAIASEINGYRQTFFDDRSDTPLVIEALKSSPAPERMNYDVYRNFSHLKAKHSEGIALIQSFIDGHLSQEKTGLENHDAIKELDRGYLKMADDVVKLTLSESIFLKVIDETQTRMKQRYELQKDEINWLMSVNCQDADIDPALAVLDTTRITMTTQLMQIKRYILEVRKSRQNLIRFAYESIRQKWSNAPSQYYLDELSETRSKIRAILHVNDLANAYELWWLNAYTDWDRNNLYQVYIQYEKPLALYKSDIAKAYGFKAQIELAAADYPEVAEAFLDHLVTRIIPVAHRRAERLEAMGWEGVLGRQKLLAQRRIEHGTYSEECAKHMQNYLEQSEKVTGLPGFRVIETIYRKGVEQCRSSN</sequence>
<dbReference type="Proteomes" id="UP000192907">
    <property type="component" value="Unassembled WGS sequence"/>
</dbReference>
<protein>
    <submittedName>
        <fullName evidence="2">Uncharacterized protein</fullName>
    </submittedName>
</protein>
<organism evidence="2 3">
    <name type="scientific">Pseudobacteriovorax antillogorgiicola</name>
    <dbReference type="NCBI Taxonomy" id="1513793"/>
    <lineage>
        <taxon>Bacteria</taxon>
        <taxon>Pseudomonadati</taxon>
        <taxon>Bdellovibrionota</taxon>
        <taxon>Oligoflexia</taxon>
        <taxon>Oligoflexales</taxon>
        <taxon>Pseudobacteriovoracaceae</taxon>
        <taxon>Pseudobacteriovorax</taxon>
    </lineage>
</organism>
<dbReference type="STRING" id="1513793.SAMN06296036_107257"/>
<keyword evidence="1" id="KW-0732">Signal</keyword>
<feature type="chain" id="PRO_5012938446" evidence="1">
    <location>
        <begin position="18"/>
        <end position="422"/>
    </location>
</feature>